<evidence type="ECO:0000313" key="5">
    <source>
        <dbReference type="EMBL" id="KAJ6989449.1"/>
    </source>
</evidence>
<feature type="region of interest" description="Disordered" evidence="1">
    <location>
        <begin position="222"/>
        <end position="242"/>
    </location>
</feature>
<dbReference type="PANTHER" id="PTHR35549">
    <property type="entry name" value="OS04G0584500 PROTEIN"/>
    <property type="match status" value="1"/>
</dbReference>
<feature type="domain" description="Putative E3 ubiquitin-protein ligase LIN N-terminal" evidence="2">
    <location>
        <begin position="23"/>
        <end position="174"/>
    </location>
</feature>
<proteinExistence type="predicted"/>
<dbReference type="InterPro" id="IPR016024">
    <property type="entry name" value="ARM-type_fold"/>
</dbReference>
<comment type="caution">
    <text evidence="5">The sequence shown here is derived from an EMBL/GenBank/DDBJ whole genome shotgun (WGS) entry which is preliminary data.</text>
</comment>
<feature type="domain" description="Putative E3 ubiquitin-protein ligase LIN ARM repeats" evidence="4">
    <location>
        <begin position="488"/>
        <end position="651"/>
    </location>
</feature>
<organism evidence="5 6">
    <name type="scientific">Populus alba x Populus x berolinensis</name>
    <dbReference type="NCBI Taxonomy" id="444605"/>
    <lineage>
        <taxon>Eukaryota</taxon>
        <taxon>Viridiplantae</taxon>
        <taxon>Streptophyta</taxon>
        <taxon>Embryophyta</taxon>
        <taxon>Tracheophyta</taxon>
        <taxon>Spermatophyta</taxon>
        <taxon>Magnoliopsida</taxon>
        <taxon>eudicotyledons</taxon>
        <taxon>Gunneridae</taxon>
        <taxon>Pentapetalae</taxon>
        <taxon>rosids</taxon>
        <taxon>fabids</taxon>
        <taxon>Malpighiales</taxon>
        <taxon>Salicaceae</taxon>
        <taxon>Saliceae</taxon>
        <taxon>Populus</taxon>
    </lineage>
</organism>
<evidence type="ECO:0000313" key="6">
    <source>
        <dbReference type="Proteomes" id="UP001164929"/>
    </source>
</evidence>
<dbReference type="InterPro" id="IPR055566">
    <property type="entry name" value="ARM_LIN"/>
</dbReference>
<accession>A0AAD6VUW9</accession>
<dbReference type="Pfam" id="PF23654">
    <property type="entry name" value="ARM_LIN_2nd"/>
    <property type="match status" value="1"/>
</dbReference>
<name>A0AAD6VUW9_9ROSI</name>
<dbReference type="InterPro" id="IPR056512">
    <property type="entry name" value="LIN_N"/>
</dbReference>
<dbReference type="Proteomes" id="UP001164929">
    <property type="component" value="Chromosome 8"/>
</dbReference>
<gene>
    <name evidence="5" type="ORF">NC653_022123</name>
</gene>
<evidence type="ECO:0000259" key="4">
    <source>
        <dbReference type="Pfam" id="PF23654"/>
    </source>
</evidence>
<dbReference type="AlphaFoldDB" id="A0AAD6VUW9"/>
<feature type="region of interest" description="Disordered" evidence="1">
    <location>
        <begin position="340"/>
        <end position="366"/>
    </location>
</feature>
<dbReference type="Pfam" id="PF23568">
    <property type="entry name" value="ARM_LIN"/>
    <property type="match status" value="1"/>
</dbReference>
<dbReference type="Gene3D" id="1.25.10.10">
    <property type="entry name" value="Leucine-rich Repeat Variant"/>
    <property type="match status" value="1"/>
</dbReference>
<dbReference type="EMBL" id="JAQIZT010000008">
    <property type="protein sequence ID" value="KAJ6989449.1"/>
    <property type="molecule type" value="Genomic_DNA"/>
</dbReference>
<dbReference type="Pfam" id="PF23628">
    <property type="entry name" value="ARM_LIN_C"/>
    <property type="match status" value="1"/>
</dbReference>
<evidence type="ECO:0000259" key="3">
    <source>
        <dbReference type="Pfam" id="PF23628"/>
    </source>
</evidence>
<sequence length="989" mass="111652">MSKSSVSCLAKSHDHERPDLESIRGIVDSINEYMIGFLENVESWNSLKSQCTSMLNTIQNQKFFEFSEHSVLSNLYWGIESIEAAIQAKCPEEKTDHLRNSERLLQVPALLDEHGVTAGIQNQFLVCFSYFYLSAVKKLQNDEWQVALHYLQAMAVSPRLVRTEFAPEFCRVLFPLSNKSEIEDESSWDFGEDNTDEAIRQIARRYKHWLMYCQIMLHGETSGHCRSRNTSSPDKESQDLSHVMKSSSDLWNSVKQGHCLHSYHKKLMQYEKVHPLDLQGNRIEGKANEPMSNDIQELQYYSNALKQLDQVPKVNIQNANLDKCKSIRRLQEILMEGELDSPTSVSSCDSCDLEEHNSEENTTTTRRGVHDLQAECWDQMLQAPCSTVHSMSTTKILPHAPQHRMREEASEVNIDDLFSERFLSSVSDLDLRVLELGGKRSDIQWNSHLKKSSQKLVQRRATRTKQDPHSRENLNEFCVHYRRDSSAEVIGHIEKVISKLCFSEGLAKFDEDYTGEVMTIYKMLNNKRGVKYTMLKDVMLDQLLTAISTSKEERVIRASVSILTTIISVNKSAVEDIKNKGLRLCDLATALKRNVHEAAILIHMINPSPAEMKTLELLPALVEVVCSSNSYMEKPATPLLTPPAASLMIIEVLVTAFDCATNNTHLAAINSPRVLRELLNVAGNNNLEGYVSLANVIVKCMQFDGQCRESVAQCIPVAPFICLLQGNEKCAKFAALRFFHELLRMPRSPATNLLQQIRKEGGTKIMKVLVYCVRELPTDYQLLAANLLLQLDTVEESSEKGSFKEEAVQVILKSVDSEVSSPTQQLSAFIFANLGGTYAWTGEPYTVAWLVKKAGLTSLCHRNMIRNYDWLDQNLQDGAVDSWSSKIGKHVIDVGKPVFHALEKGLRSKAKRVSRDSLTAIAWIGFEIAKCPTSLRYSACEILLGGMEQFLHPGSELEERLLACLCIYNYASGRGNMSTKATLTVNDHF</sequence>
<evidence type="ECO:0000259" key="2">
    <source>
        <dbReference type="Pfam" id="PF23568"/>
    </source>
</evidence>
<dbReference type="InterPro" id="IPR011989">
    <property type="entry name" value="ARM-like"/>
</dbReference>
<keyword evidence="6" id="KW-1185">Reference proteome</keyword>
<reference evidence="5" key="1">
    <citation type="journal article" date="2023" name="Mol. Ecol. Resour.">
        <title>Chromosome-level genome assembly of a triploid poplar Populus alba 'Berolinensis'.</title>
        <authorList>
            <person name="Chen S."/>
            <person name="Yu Y."/>
            <person name="Wang X."/>
            <person name="Wang S."/>
            <person name="Zhang T."/>
            <person name="Zhou Y."/>
            <person name="He R."/>
            <person name="Meng N."/>
            <person name="Wang Y."/>
            <person name="Liu W."/>
            <person name="Liu Z."/>
            <person name="Liu J."/>
            <person name="Guo Q."/>
            <person name="Huang H."/>
            <person name="Sederoff R.R."/>
            <person name="Wang G."/>
            <person name="Qu G."/>
            <person name="Chen S."/>
        </authorList>
    </citation>
    <scope>NUCLEOTIDE SEQUENCE</scope>
    <source>
        <strain evidence="5">SC-2020</strain>
    </source>
</reference>
<dbReference type="InterPro" id="IPR056514">
    <property type="entry name" value="ARM_LIN_2nd"/>
</dbReference>
<protein>
    <submittedName>
        <fullName evidence="5">E3 ubiquitin-protein ligase LIN-1</fullName>
    </submittedName>
</protein>
<dbReference type="PANTHER" id="PTHR35549:SF2">
    <property type="entry name" value="TRANSDUCIN_WD40 REPEAT-LIKE SUPERFAMILY PROTEIN"/>
    <property type="match status" value="1"/>
</dbReference>
<dbReference type="SUPFAM" id="SSF48371">
    <property type="entry name" value="ARM repeat"/>
    <property type="match status" value="1"/>
</dbReference>
<feature type="domain" description="Putative E3 ubiquitin-protein ligase LIN ARM-like" evidence="3">
    <location>
        <begin position="653"/>
        <end position="975"/>
    </location>
</feature>
<evidence type="ECO:0000256" key="1">
    <source>
        <dbReference type="SAM" id="MobiDB-lite"/>
    </source>
</evidence>